<feature type="compositionally biased region" description="Basic and acidic residues" evidence="1">
    <location>
        <begin position="370"/>
        <end position="384"/>
    </location>
</feature>
<dbReference type="EMBL" id="CDMZ01001479">
    <property type="protein sequence ID" value="CEM33194.1"/>
    <property type="molecule type" value="Genomic_DNA"/>
</dbReference>
<feature type="compositionally biased region" description="Basic and acidic residues" evidence="1">
    <location>
        <begin position="582"/>
        <end position="592"/>
    </location>
</feature>
<evidence type="ECO:0000313" key="2">
    <source>
        <dbReference type="EMBL" id="CEM33194.1"/>
    </source>
</evidence>
<feature type="compositionally biased region" description="Gly residues" evidence="1">
    <location>
        <begin position="306"/>
        <end position="317"/>
    </location>
</feature>
<feature type="region of interest" description="Disordered" evidence="1">
    <location>
        <begin position="770"/>
        <end position="866"/>
    </location>
</feature>
<sequence>MGTIPLPRIIDFCDVCNTCVPLFGRFRGSSSQPNYTFPSLRQDCMVLWRSYGRASVQLLDLFVWRYSPVVDFKRCKPLFLIAADLDASALIVLVAYLSRVGGLQKDELARLEVDFLDICEWSLCKRISAGDCSILDSAWRPTRMPLRAPTDGEGSVDTYTDKDSLPSEAKPIPVPSLAPFSSRPTQSQRSTTCTSRRERNDRADCRSLADASCKNLKKAPYSNATYGQQTGGPGVSPSSRTNTNTNTISASPVSSKATVVDLVGRLHQQHRSKGAPNSTPVASSVGDNSANSNYSRGGVLRTRTVGGRGGCGGGAGGPRDTPPSGAPSVVLRGNGSSTFASSTRPASAASARVRPTTASGPLQRGMALEQADRESLSRRERKPQSDASRYQQQQQQQQGNNFHVMGGSKYAVREEESGAGAYFHTTTTTTTSSVNTCRAERGGGSGRHIRTARVKNLKSDATTDTGSDTARCRSARVRTDTNGMGVPAFSVSNSTATTSASAYPGGNHGGRGSGQSSMFGSLSVSRPTSASASGSCSGGVAVSLSARLRPAPSEQQQQQQCPSLQGHPRPPSASASSRRSHVQTENEGDLHLHGGGRVDGAEGGGGVQGAGCPPRPSVPPSLSLSLAHLHDHALLSGRHPGGEAENIPTPGGTYRGLSSRQAAAASDNQGRQPGSSRAHRGQGTVTPCNPPSASSVGAGWSRPRGVACPPVPSNPHRCTPQVSSVSLSGGCCASSSSSFDPSSSAGGHLDRDTAAAAAAASLSLAGGVGFPGRPCLSSRRPTASRGGGSGSSGGTGPGVVLATSRSSCGRTGASSGGVPPGVGNQSSLPPFPVPTPCTNPNLGTPSGPSQSNHRILTTSQQPAPRGCNGWENSAIWPGGQVDTPGGIRFRDKNPVRLPPSDASFVDPHCYQSHRQAVDGVTHCSENLIIPCNENEGELNASYFCGAETYLSRNADGTPFANLFRAGHVSAERSPLSNYASHASAPQGSFCGSTGADYPTNSLAEMTDREHRVPPPNAIHSLVYAPPSAHAAAFHSVFSRQAAPHPIVTHPPQNCHTPSSATSSLHDKVHGGNRPPMAAWFALALGSRDKQKGRGGGNREVDSSSTLGSSCVSHLTTPAVGVGPRGAKVAAGVSPQGHRLAVHAGAPQYASRRGASLIDRQTTR</sequence>
<feature type="region of interest" description="Disordered" evidence="1">
    <location>
        <begin position="497"/>
        <end position="623"/>
    </location>
</feature>
<accession>A0A0G4GRM8</accession>
<feature type="compositionally biased region" description="Gly residues" evidence="1">
    <location>
        <begin position="785"/>
        <end position="797"/>
    </location>
</feature>
<feature type="compositionally biased region" description="Low complexity" evidence="1">
    <location>
        <begin position="336"/>
        <end position="359"/>
    </location>
</feature>
<organism evidence="2">
    <name type="scientific">Chromera velia CCMP2878</name>
    <dbReference type="NCBI Taxonomy" id="1169474"/>
    <lineage>
        <taxon>Eukaryota</taxon>
        <taxon>Sar</taxon>
        <taxon>Alveolata</taxon>
        <taxon>Colpodellida</taxon>
        <taxon>Chromeraceae</taxon>
        <taxon>Chromera</taxon>
    </lineage>
</organism>
<evidence type="ECO:0000256" key="1">
    <source>
        <dbReference type="SAM" id="MobiDB-lite"/>
    </source>
</evidence>
<gene>
    <name evidence="2" type="ORF">Cvel_23085</name>
</gene>
<feature type="compositionally biased region" description="Low complexity" evidence="1">
    <location>
        <begin position="514"/>
        <end position="546"/>
    </location>
</feature>
<feature type="compositionally biased region" description="Gly residues" evidence="1">
    <location>
        <begin position="593"/>
        <end position="609"/>
    </location>
</feature>
<feature type="region of interest" description="Disordered" evidence="1">
    <location>
        <begin position="424"/>
        <end position="447"/>
    </location>
</feature>
<feature type="compositionally biased region" description="Polar residues" evidence="1">
    <location>
        <begin position="803"/>
        <end position="813"/>
    </location>
</feature>
<feature type="region of interest" description="Disordered" evidence="1">
    <location>
        <begin position="267"/>
        <end position="402"/>
    </location>
</feature>
<feature type="compositionally biased region" description="Low complexity" evidence="1">
    <location>
        <begin position="181"/>
        <end position="194"/>
    </location>
</feature>
<feature type="region of interest" description="Disordered" evidence="1">
    <location>
        <begin position="222"/>
        <end position="254"/>
    </location>
</feature>
<dbReference type="VEuPathDB" id="CryptoDB:Cvel_23085"/>
<feature type="region of interest" description="Disordered" evidence="1">
    <location>
        <begin position="1088"/>
        <end position="1109"/>
    </location>
</feature>
<protein>
    <submittedName>
        <fullName evidence="2">Uncharacterized protein</fullName>
    </submittedName>
</protein>
<feature type="compositionally biased region" description="Polar residues" evidence="1">
    <location>
        <begin position="683"/>
        <end position="695"/>
    </location>
</feature>
<dbReference type="AlphaFoldDB" id="A0A0G4GRM8"/>
<feature type="compositionally biased region" description="Basic and acidic residues" evidence="1">
    <location>
        <begin position="1088"/>
        <end position="1101"/>
    </location>
</feature>
<feature type="region of interest" description="Disordered" evidence="1">
    <location>
        <begin position="635"/>
        <end position="703"/>
    </location>
</feature>
<feature type="compositionally biased region" description="Low complexity" evidence="1">
    <location>
        <begin position="296"/>
        <end position="305"/>
    </location>
</feature>
<feature type="compositionally biased region" description="Polar residues" evidence="1">
    <location>
        <begin position="656"/>
        <end position="675"/>
    </location>
</feature>
<name>A0A0G4GRM8_9ALVE</name>
<feature type="region of interest" description="Disordered" evidence="1">
    <location>
        <begin position="1144"/>
        <end position="1163"/>
    </location>
</feature>
<proteinExistence type="predicted"/>
<feature type="compositionally biased region" description="Polar residues" evidence="1">
    <location>
        <begin position="275"/>
        <end position="295"/>
    </location>
</feature>
<feature type="compositionally biased region" description="Polar residues" evidence="1">
    <location>
        <begin position="842"/>
        <end position="862"/>
    </location>
</feature>
<feature type="region of interest" description="Disordered" evidence="1">
    <location>
        <begin position="145"/>
        <end position="201"/>
    </location>
</feature>
<reference evidence="2" key="1">
    <citation type="submission" date="2014-11" db="EMBL/GenBank/DDBJ databases">
        <authorList>
            <person name="Otto D Thomas"/>
            <person name="Naeem Raeece"/>
        </authorList>
    </citation>
    <scope>NUCLEOTIDE SEQUENCE</scope>
</reference>